<comment type="caution">
    <text evidence="3">The sequence shown here is derived from an EMBL/GenBank/DDBJ whole genome shotgun (WGS) entry which is preliminary data.</text>
</comment>
<dbReference type="EMBL" id="JACCBK010000001">
    <property type="protein sequence ID" value="NYD86414.1"/>
    <property type="molecule type" value="Genomic_DNA"/>
</dbReference>
<evidence type="ECO:0000313" key="4">
    <source>
        <dbReference type="Proteomes" id="UP000577956"/>
    </source>
</evidence>
<dbReference type="Proteomes" id="UP000618382">
    <property type="component" value="Unassembled WGS sequence"/>
</dbReference>
<protein>
    <submittedName>
        <fullName evidence="3">Uncharacterized protein</fullName>
    </submittedName>
</protein>
<gene>
    <name evidence="3" type="ORF">BKA21_001963</name>
    <name evidence="2" type="ORF">Col01nite_18540</name>
</gene>
<sequence length="138" mass="13683">MSGAVPGAGGSAGRAVAWVPRVVTAVAVVVSGAVHAVLWADGMRAVALVGPGFLVNAVSGVLLGVLVLAWRSPWPLLGAAAFGAATLGAFVLATSPLGLLGVRSRWEGAPEWVAAVSEAVAVVAALVALRAERRATRG</sequence>
<proteinExistence type="predicted"/>
<evidence type="ECO:0000313" key="5">
    <source>
        <dbReference type="Proteomes" id="UP000618382"/>
    </source>
</evidence>
<keyword evidence="1" id="KW-1133">Transmembrane helix</keyword>
<keyword evidence="5" id="KW-1185">Reference proteome</keyword>
<dbReference type="RefSeq" id="WP_218886996.1">
    <property type="nucleotide sequence ID" value="NZ_BAABFI010000001.1"/>
</dbReference>
<dbReference type="EMBL" id="BONN01000004">
    <property type="protein sequence ID" value="GIG32695.1"/>
    <property type="molecule type" value="Genomic_DNA"/>
</dbReference>
<keyword evidence="1" id="KW-0472">Membrane</keyword>
<dbReference type="AlphaFoldDB" id="A0A7Y9FFQ8"/>
<name>A0A7Y9FFQ8_9CELL</name>
<evidence type="ECO:0000313" key="3">
    <source>
        <dbReference type="EMBL" id="NYD86414.1"/>
    </source>
</evidence>
<feature type="transmembrane region" description="Helical" evidence="1">
    <location>
        <begin position="22"/>
        <end position="40"/>
    </location>
</feature>
<keyword evidence="1" id="KW-0812">Transmembrane</keyword>
<reference evidence="2 5" key="2">
    <citation type="submission" date="2021-01" db="EMBL/GenBank/DDBJ databases">
        <title>Whole genome shotgun sequence of Cellulomonas oligotrophica NBRC 109435.</title>
        <authorList>
            <person name="Komaki H."/>
            <person name="Tamura T."/>
        </authorList>
    </citation>
    <scope>NUCLEOTIDE SEQUENCE [LARGE SCALE GENOMIC DNA]</scope>
    <source>
        <strain evidence="2 5">NBRC 109435</strain>
    </source>
</reference>
<feature type="transmembrane region" description="Helical" evidence="1">
    <location>
        <begin position="46"/>
        <end position="69"/>
    </location>
</feature>
<dbReference type="Proteomes" id="UP000577956">
    <property type="component" value="Unassembled WGS sequence"/>
</dbReference>
<accession>A0A7Y9FFQ8</accession>
<evidence type="ECO:0000313" key="2">
    <source>
        <dbReference type="EMBL" id="GIG32695.1"/>
    </source>
</evidence>
<organism evidence="3 4">
    <name type="scientific">Cellulomonas oligotrophica</name>
    <dbReference type="NCBI Taxonomy" id="931536"/>
    <lineage>
        <taxon>Bacteria</taxon>
        <taxon>Bacillati</taxon>
        <taxon>Actinomycetota</taxon>
        <taxon>Actinomycetes</taxon>
        <taxon>Micrococcales</taxon>
        <taxon>Cellulomonadaceae</taxon>
        <taxon>Cellulomonas</taxon>
    </lineage>
</organism>
<feature type="transmembrane region" description="Helical" evidence="1">
    <location>
        <begin position="76"/>
        <end position="100"/>
    </location>
</feature>
<reference evidence="3 4" key="1">
    <citation type="submission" date="2020-07" db="EMBL/GenBank/DDBJ databases">
        <title>Sequencing the genomes of 1000 actinobacteria strains.</title>
        <authorList>
            <person name="Klenk H.-P."/>
        </authorList>
    </citation>
    <scope>NUCLEOTIDE SEQUENCE [LARGE SCALE GENOMIC DNA]</scope>
    <source>
        <strain evidence="3 4">DSM 24482</strain>
    </source>
</reference>
<evidence type="ECO:0000256" key="1">
    <source>
        <dbReference type="SAM" id="Phobius"/>
    </source>
</evidence>